<evidence type="ECO:0000313" key="2">
    <source>
        <dbReference type="Proteomes" id="UP000050525"/>
    </source>
</evidence>
<sequence length="67" mass="7751">MRHLKTMSAFAGLGKEEKEKVTCYFMLLLEIFGSRYRQLDVFLSATITSTLRSKDYNSKIQTCLSSY</sequence>
<protein>
    <submittedName>
        <fullName evidence="1">Uncharacterized protein</fullName>
    </submittedName>
</protein>
<dbReference type="Proteomes" id="UP000050525">
    <property type="component" value="Unassembled WGS sequence"/>
</dbReference>
<reference evidence="1 2" key="1">
    <citation type="journal article" date="2012" name="Genome Biol.">
        <title>Sequencing three crocodilian genomes to illuminate the evolution of archosaurs and amniotes.</title>
        <authorList>
            <person name="St John J.A."/>
            <person name="Braun E.L."/>
            <person name="Isberg S.R."/>
            <person name="Miles L.G."/>
            <person name="Chong A.Y."/>
            <person name="Gongora J."/>
            <person name="Dalzell P."/>
            <person name="Moran C."/>
            <person name="Bed'hom B."/>
            <person name="Abzhanov A."/>
            <person name="Burgess S.C."/>
            <person name="Cooksey A.M."/>
            <person name="Castoe T.A."/>
            <person name="Crawford N.G."/>
            <person name="Densmore L.D."/>
            <person name="Drew J.C."/>
            <person name="Edwards S.V."/>
            <person name="Faircloth B.C."/>
            <person name="Fujita M.K."/>
            <person name="Greenwold M.J."/>
            <person name="Hoffmann F.G."/>
            <person name="Howard J.M."/>
            <person name="Iguchi T."/>
            <person name="Janes D.E."/>
            <person name="Khan S.Y."/>
            <person name="Kohno S."/>
            <person name="de Koning A.J."/>
            <person name="Lance S.L."/>
            <person name="McCarthy F.M."/>
            <person name="McCormack J.E."/>
            <person name="Merchant M.E."/>
            <person name="Peterson D.G."/>
            <person name="Pollock D.D."/>
            <person name="Pourmand N."/>
            <person name="Raney B.J."/>
            <person name="Roessler K.A."/>
            <person name="Sanford J.R."/>
            <person name="Sawyer R.H."/>
            <person name="Schmidt C.J."/>
            <person name="Triplett E.W."/>
            <person name="Tuberville T.D."/>
            <person name="Venegas-Anaya M."/>
            <person name="Howard J.T."/>
            <person name="Jarvis E.D."/>
            <person name="Guillette L.J.Jr."/>
            <person name="Glenn T.C."/>
            <person name="Green R.E."/>
            <person name="Ray D.A."/>
        </authorList>
    </citation>
    <scope>NUCLEOTIDE SEQUENCE [LARGE SCALE GENOMIC DNA]</scope>
    <source>
        <strain evidence="1">KSC_2009_1</strain>
    </source>
</reference>
<name>A0A151MBZ2_ALLMI</name>
<keyword evidence="2" id="KW-1185">Reference proteome</keyword>
<dbReference type="EMBL" id="AKHW03006283">
    <property type="protein sequence ID" value="KYO22012.1"/>
    <property type="molecule type" value="Genomic_DNA"/>
</dbReference>
<evidence type="ECO:0000313" key="1">
    <source>
        <dbReference type="EMBL" id="KYO22012.1"/>
    </source>
</evidence>
<dbReference type="AlphaFoldDB" id="A0A151MBZ2"/>
<organism evidence="1 2">
    <name type="scientific">Alligator mississippiensis</name>
    <name type="common">American alligator</name>
    <dbReference type="NCBI Taxonomy" id="8496"/>
    <lineage>
        <taxon>Eukaryota</taxon>
        <taxon>Metazoa</taxon>
        <taxon>Chordata</taxon>
        <taxon>Craniata</taxon>
        <taxon>Vertebrata</taxon>
        <taxon>Euteleostomi</taxon>
        <taxon>Archelosauria</taxon>
        <taxon>Archosauria</taxon>
        <taxon>Crocodylia</taxon>
        <taxon>Alligatoridae</taxon>
        <taxon>Alligatorinae</taxon>
        <taxon>Alligator</taxon>
    </lineage>
</organism>
<gene>
    <name evidence="1" type="ORF">Y1Q_0000644</name>
</gene>
<accession>A0A151MBZ2</accession>
<comment type="caution">
    <text evidence="1">The sequence shown here is derived from an EMBL/GenBank/DDBJ whole genome shotgun (WGS) entry which is preliminary data.</text>
</comment>
<proteinExistence type="predicted"/>